<dbReference type="Proteomes" id="UP000241462">
    <property type="component" value="Unassembled WGS sequence"/>
</dbReference>
<name>A0A2T3A1Q1_9PEZI</name>
<dbReference type="OrthoDB" id="5243686at2759"/>
<proteinExistence type="predicted"/>
<dbReference type="STRING" id="2025994.A0A2T3A1Q1"/>
<feature type="compositionally biased region" description="Low complexity" evidence="1">
    <location>
        <begin position="31"/>
        <end position="53"/>
    </location>
</feature>
<evidence type="ECO:0000313" key="3">
    <source>
        <dbReference type="Proteomes" id="UP000241462"/>
    </source>
</evidence>
<dbReference type="InParanoid" id="A0A2T3A1Q1"/>
<sequence>MFGSGYRESTSKSQPSRSSGHHHKSKQYEKPQPSGSSSSKRSHSSTQQQQSYRQPSAPFSFLFVVSTLSLSDLYLQEADEDRWGILKTPQRAVHFDERATDAPWPVFRFQNGQVTKVRDEEGLLWVRSNGPGSHGCVIGPSAMGAQLPIMEEFATYTVLRGGHYRPIVFMANDATAVDVDEASLDTMYHALHFDSNNGPGVSTVRGRQGELHANGHGASWVGKLVPNSYHHPNPAVAEPSKGLTGLLPVILGLMAISQPQGRELDAFMHGHWRDREWNGPRWSFQYPEPGPKHPPRAVMVHVCCDSLYNPTMSTRDLIANFSEDQFIVTG</sequence>
<reference evidence="2 3" key="1">
    <citation type="journal article" date="2018" name="Mycol. Prog.">
        <title>Coniella lustricola, a new species from submerged detritus.</title>
        <authorList>
            <person name="Raudabaugh D.B."/>
            <person name="Iturriaga T."/>
            <person name="Carver A."/>
            <person name="Mondo S."/>
            <person name="Pangilinan J."/>
            <person name="Lipzen A."/>
            <person name="He G."/>
            <person name="Amirebrahimi M."/>
            <person name="Grigoriev I.V."/>
            <person name="Miller A.N."/>
        </authorList>
    </citation>
    <scope>NUCLEOTIDE SEQUENCE [LARGE SCALE GENOMIC DNA]</scope>
    <source>
        <strain evidence="2 3">B22-T-1</strain>
    </source>
</reference>
<dbReference type="AlphaFoldDB" id="A0A2T3A1Q1"/>
<organism evidence="2 3">
    <name type="scientific">Coniella lustricola</name>
    <dbReference type="NCBI Taxonomy" id="2025994"/>
    <lineage>
        <taxon>Eukaryota</taxon>
        <taxon>Fungi</taxon>
        <taxon>Dikarya</taxon>
        <taxon>Ascomycota</taxon>
        <taxon>Pezizomycotina</taxon>
        <taxon>Sordariomycetes</taxon>
        <taxon>Sordariomycetidae</taxon>
        <taxon>Diaporthales</taxon>
        <taxon>Schizoparmaceae</taxon>
        <taxon>Coniella</taxon>
    </lineage>
</organism>
<accession>A0A2T3A1Q1</accession>
<feature type="compositionally biased region" description="Polar residues" evidence="1">
    <location>
        <begin position="7"/>
        <end position="18"/>
    </location>
</feature>
<evidence type="ECO:0000313" key="2">
    <source>
        <dbReference type="EMBL" id="PSR81245.1"/>
    </source>
</evidence>
<keyword evidence="3" id="KW-1185">Reference proteome</keyword>
<protein>
    <submittedName>
        <fullName evidence="2">Uncharacterized protein</fullName>
    </submittedName>
</protein>
<dbReference type="EMBL" id="KZ678507">
    <property type="protein sequence ID" value="PSR81245.1"/>
    <property type="molecule type" value="Genomic_DNA"/>
</dbReference>
<feature type="region of interest" description="Disordered" evidence="1">
    <location>
        <begin position="1"/>
        <end position="53"/>
    </location>
</feature>
<gene>
    <name evidence="2" type="ORF">BD289DRAFT_439377</name>
</gene>
<evidence type="ECO:0000256" key="1">
    <source>
        <dbReference type="SAM" id="MobiDB-lite"/>
    </source>
</evidence>